<gene>
    <name evidence="2" type="ORF">BYL167_LOCUS74630</name>
    <name evidence="3" type="ORF">GIL414_LOCUS86002</name>
</gene>
<evidence type="ECO:0000256" key="1">
    <source>
        <dbReference type="SAM" id="MobiDB-lite"/>
    </source>
</evidence>
<organism evidence="3 4">
    <name type="scientific">Rotaria magnacalcarata</name>
    <dbReference type="NCBI Taxonomy" id="392030"/>
    <lineage>
        <taxon>Eukaryota</taxon>
        <taxon>Metazoa</taxon>
        <taxon>Spiralia</taxon>
        <taxon>Gnathifera</taxon>
        <taxon>Rotifera</taxon>
        <taxon>Eurotatoria</taxon>
        <taxon>Bdelloidea</taxon>
        <taxon>Philodinida</taxon>
        <taxon>Philodinidae</taxon>
        <taxon>Rotaria</taxon>
    </lineage>
</organism>
<feature type="non-terminal residue" evidence="3">
    <location>
        <position position="61"/>
    </location>
</feature>
<dbReference type="Proteomes" id="UP000681720">
    <property type="component" value="Unassembled WGS sequence"/>
</dbReference>
<protein>
    <submittedName>
        <fullName evidence="3">Uncharacterized protein</fullName>
    </submittedName>
</protein>
<accession>A0A8S3K1A2</accession>
<reference evidence="3" key="1">
    <citation type="submission" date="2021-02" db="EMBL/GenBank/DDBJ databases">
        <authorList>
            <person name="Nowell W R."/>
        </authorList>
    </citation>
    <scope>NUCLEOTIDE SEQUENCE</scope>
</reference>
<comment type="caution">
    <text evidence="3">The sequence shown here is derived from an EMBL/GenBank/DDBJ whole genome shotgun (WGS) entry which is preliminary data.</text>
</comment>
<evidence type="ECO:0000313" key="4">
    <source>
        <dbReference type="Proteomes" id="UP000681720"/>
    </source>
</evidence>
<name>A0A8S3K1A2_9BILA</name>
<dbReference type="EMBL" id="CAJOBH010266289">
    <property type="protein sequence ID" value="CAF5161214.1"/>
    <property type="molecule type" value="Genomic_DNA"/>
</dbReference>
<evidence type="ECO:0000313" key="3">
    <source>
        <dbReference type="EMBL" id="CAF5224235.1"/>
    </source>
</evidence>
<sequence>MAYFDLETNPTTSIKSKSNDGKKSIDVSNFRPVNKKPIGNDWDVKPGDMLSWSDYRSSNTY</sequence>
<proteinExistence type="predicted"/>
<dbReference type="Proteomes" id="UP000681967">
    <property type="component" value="Unassembled WGS sequence"/>
</dbReference>
<feature type="region of interest" description="Disordered" evidence="1">
    <location>
        <begin position="1"/>
        <end position="40"/>
    </location>
</feature>
<evidence type="ECO:0000313" key="2">
    <source>
        <dbReference type="EMBL" id="CAF5161214.1"/>
    </source>
</evidence>
<dbReference type="EMBL" id="CAJOBJ010372847">
    <property type="protein sequence ID" value="CAF5224235.1"/>
    <property type="molecule type" value="Genomic_DNA"/>
</dbReference>
<dbReference type="AlphaFoldDB" id="A0A8S3K1A2"/>